<evidence type="ECO:0000259" key="6">
    <source>
        <dbReference type="Pfam" id="PF00590"/>
    </source>
</evidence>
<dbReference type="Gene3D" id="3.40.1010.10">
    <property type="entry name" value="Cobalt-precorrin-4 Transmethylase, Domain 1"/>
    <property type="match status" value="1"/>
</dbReference>
<keyword evidence="7" id="KW-0560">Oxidoreductase</keyword>
<keyword evidence="5" id="KW-0627">Porphyrin biosynthesis</keyword>
<dbReference type="InterPro" id="IPR035996">
    <property type="entry name" value="4pyrrol_Methylase_sf"/>
</dbReference>
<dbReference type="AlphaFoldDB" id="A0A839NER3"/>
<dbReference type="InterPro" id="IPR000878">
    <property type="entry name" value="4pyrrol_Mease"/>
</dbReference>
<dbReference type="NCBIfam" id="NF004790">
    <property type="entry name" value="PRK06136.1"/>
    <property type="match status" value="1"/>
</dbReference>
<dbReference type="InterPro" id="IPR014776">
    <property type="entry name" value="4pyrrole_Mease_sub2"/>
</dbReference>
<dbReference type="RefSeq" id="WP_183322573.1">
    <property type="nucleotide sequence ID" value="NZ_JACHVQ010000004.1"/>
</dbReference>
<dbReference type="EMBL" id="JACHVQ010000004">
    <property type="protein sequence ID" value="MBB2894126.1"/>
    <property type="molecule type" value="Genomic_DNA"/>
</dbReference>
<comment type="caution">
    <text evidence="7">The sequence shown here is derived from an EMBL/GenBank/DDBJ whole genome shotgun (WGS) entry which is preliminary data.</text>
</comment>
<evidence type="ECO:0000313" key="8">
    <source>
        <dbReference type="Proteomes" id="UP000559182"/>
    </source>
</evidence>
<evidence type="ECO:0000256" key="1">
    <source>
        <dbReference type="ARBA" id="ARBA00012162"/>
    </source>
</evidence>
<dbReference type="InterPro" id="IPR036291">
    <property type="entry name" value="NAD(P)-bd_dom_sf"/>
</dbReference>
<gene>
    <name evidence="7" type="ORF">FHU39_004162</name>
</gene>
<dbReference type="InterPro" id="IPR050161">
    <property type="entry name" value="Siro_Cobalamin_biosynth"/>
</dbReference>
<dbReference type="GO" id="GO:0004851">
    <property type="term" value="F:uroporphyrin-III C-methyltransferase activity"/>
    <property type="evidence" value="ECO:0007669"/>
    <property type="project" value="UniProtKB-EC"/>
</dbReference>
<evidence type="ECO:0000256" key="3">
    <source>
        <dbReference type="ARBA" id="ARBA00022679"/>
    </source>
</evidence>
<dbReference type="GO" id="GO:0032259">
    <property type="term" value="P:methylation"/>
    <property type="evidence" value="ECO:0007669"/>
    <property type="project" value="UniProtKB-KW"/>
</dbReference>
<protein>
    <recommendedName>
        <fullName evidence="1">uroporphyrinogen-III C-methyltransferase</fullName>
        <ecNumber evidence="1">2.1.1.107</ecNumber>
    </recommendedName>
</protein>
<dbReference type="Gene3D" id="3.40.50.720">
    <property type="entry name" value="NAD(P)-binding Rossmann-like Domain"/>
    <property type="match status" value="1"/>
</dbReference>
<dbReference type="InterPro" id="IPR014777">
    <property type="entry name" value="4pyrrole_Mease_sub1"/>
</dbReference>
<keyword evidence="3 7" id="KW-0808">Transferase</keyword>
<dbReference type="InterPro" id="IPR006366">
    <property type="entry name" value="CobA/CysG_C"/>
</dbReference>
<dbReference type="Pfam" id="PF13241">
    <property type="entry name" value="NAD_binding_7"/>
    <property type="match status" value="1"/>
</dbReference>
<keyword evidence="8" id="KW-1185">Reference proteome</keyword>
<evidence type="ECO:0000256" key="2">
    <source>
        <dbReference type="ARBA" id="ARBA00022603"/>
    </source>
</evidence>
<evidence type="ECO:0000256" key="4">
    <source>
        <dbReference type="ARBA" id="ARBA00022691"/>
    </source>
</evidence>
<proteinExistence type="predicted"/>
<evidence type="ECO:0000313" key="7">
    <source>
        <dbReference type="EMBL" id="MBB2894126.1"/>
    </source>
</evidence>
<dbReference type="EC" id="2.1.1.107" evidence="1"/>
<dbReference type="SUPFAM" id="SSF53790">
    <property type="entry name" value="Tetrapyrrole methylase"/>
    <property type="match status" value="1"/>
</dbReference>
<dbReference type="PANTHER" id="PTHR45790:SF3">
    <property type="entry name" value="S-ADENOSYL-L-METHIONINE-DEPENDENT UROPORPHYRINOGEN III METHYLTRANSFERASE, CHLOROPLASTIC"/>
    <property type="match status" value="1"/>
</dbReference>
<sequence length="364" mass="38723">MSKTVALSLAGRRVVVVGGDARAAERVAELLGDGASVRVVAPAVGLELQRLYDADRTAFELLPRAVRATDLDDAWWLVAADPRAADRATLAAWAQERRIWVEGVTAEVDGDVIVPADGSTARLDGAGRVVLVGGGPGAEDLITVRGLRELSRADIVVVDRLAPLGLLRRLRPDVEVVDVGKTPHHHPVPQEQINELLVDRARRGQYVVRLKGGDPFLLGRGGEEILACRAAGVPVDLVPGVTSAFAAPAAGRVPVTHRGVAHGVIVISGHDELDVPALVAWKHTIVVLMGMRRLRELTANLIRAGKSPDTPVSVVQHAWTDRQRQVSDSLERIADRVDLEGLGNPAVIVIGDVAAVLAERPDST</sequence>
<dbReference type="GO" id="GO:0019354">
    <property type="term" value="P:siroheme biosynthetic process"/>
    <property type="evidence" value="ECO:0007669"/>
    <property type="project" value="InterPro"/>
</dbReference>
<dbReference type="PANTHER" id="PTHR45790">
    <property type="entry name" value="SIROHEME SYNTHASE-RELATED"/>
    <property type="match status" value="1"/>
</dbReference>
<organism evidence="7 8">
    <name type="scientific">Flexivirga oryzae</name>
    <dbReference type="NCBI Taxonomy" id="1794944"/>
    <lineage>
        <taxon>Bacteria</taxon>
        <taxon>Bacillati</taxon>
        <taxon>Actinomycetota</taxon>
        <taxon>Actinomycetes</taxon>
        <taxon>Micrococcales</taxon>
        <taxon>Dermacoccaceae</taxon>
        <taxon>Flexivirga</taxon>
    </lineage>
</organism>
<dbReference type="GO" id="GO:0016491">
    <property type="term" value="F:oxidoreductase activity"/>
    <property type="evidence" value="ECO:0007669"/>
    <property type="project" value="UniProtKB-KW"/>
</dbReference>
<dbReference type="GO" id="GO:0016829">
    <property type="term" value="F:lyase activity"/>
    <property type="evidence" value="ECO:0007669"/>
    <property type="project" value="UniProtKB-KW"/>
</dbReference>
<dbReference type="NCBIfam" id="TIGR01469">
    <property type="entry name" value="cobA_cysG_Cterm"/>
    <property type="match status" value="1"/>
</dbReference>
<feature type="domain" description="Tetrapyrrole methylase" evidence="6">
    <location>
        <begin position="128"/>
        <end position="333"/>
    </location>
</feature>
<dbReference type="CDD" id="cd11642">
    <property type="entry name" value="SUMT"/>
    <property type="match status" value="1"/>
</dbReference>
<accession>A0A839NER3</accession>
<dbReference type="SUPFAM" id="SSF51735">
    <property type="entry name" value="NAD(P)-binding Rossmann-fold domains"/>
    <property type="match status" value="1"/>
</dbReference>
<dbReference type="FunFam" id="3.40.1010.10:FF:000001">
    <property type="entry name" value="Siroheme synthase"/>
    <property type="match status" value="1"/>
</dbReference>
<dbReference type="Proteomes" id="UP000559182">
    <property type="component" value="Unassembled WGS sequence"/>
</dbReference>
<keyword evidence="2 7" id="KW-0489">Methyltransferase</keyword>
<dbReference type="Pfam" id="PF00590">
    <property type="entry name" value="TP_methylase"/>
    <property type="match status" value="1"/>
</dbReference>
<keyword evidence="4" id="KW-0949">S-adenosyl-L-methionine</keyword>
<name>A0A839NER3_9MICO</name>
<keyword evidence="7" id="KW-0456">Lyase</keyword>
<evidence type="ECO:0000256" key="5">
    <source>
        <dbReference type="ARBA" id="ARBA00023244"/>
    </source>
</evidence>
<dbReference type="Gene3D" id="3.30.950.10">
    <property type="entry name" value="Methyltransferase, Cobalt-precorrin-4 Transmethylase, Domain 2"/>
    <property type="match status" value="1"/>
</dbReference>
<reference evidence="7 8" key="1">
    <citation type="submission" date="2020-08" db="EMBL/GenBank/DDBJ databases">
        <title>Sequencing the genomes of 1000 actinobacteria strains.</title>
        <authorList>
            <person name="Klenk H.-P."/>
        </authorList>
    </citation>
    <scope>NUCLEOTIDE SEQUENCE [LARGE SCALE GENOMIC DNA]</scope>
    <source>
        <strain evidence="7 8">DSM 105369</strain>
    </source>
</reference>